<dbReference type="AlphaFoldDB" id="A0A550JKA7"/>
<gene>
    <name evidence="9" type="ORF">FL622_00260</name>
</gene>
<feature type="domain" description="Mce/MlaD" evidence="8">
    <location>
        <begin position="291"/>
        <end position="388"/>
    </location>
</feature>
<evidence type="ECO:0000313" key="10">
    <source>
        <dbReference type="Proteomes" id="UP000317155"/>
    </source>
</evidence>
<dbReference type="OrthoDB" id="9806984at2"/>
<dbReference type="PANTHER" id="PTHR30462:SF0">
    <property type="entry name" value="INTERMEMBRANE TRANSPORT PROTEIN YEBT"/>
    <property type="match status" value="1"/>
</dbReference>
<dbReference type="RefSeq" id="WP_092052203.1">
    <property type="nucleotide sequence ID" value="NZ_FOJJ01000001.1"/>
</dbReference>
<keyword evidence="3" id="KW-0997">Cell inner membrane</keyword>
<evidence type="ECO:0000256" key="6">
    <source>
        <dbReference type="ARBA" id="ARBA00023136"/>
    </source>
</evidence>
<keyword evidence="6 7" id="KW-0472">Membrane</keyword>
<sequence length="548" mass="60208">MTETTEQQQAAEVVVKHRRMPSLIWIIPIVAAVIAAWLAVKAVNDRGPVITIRFDSATGLEAGKTKIRYRDVDIGLVEAVRLDEDLTHVLVSARMDRRAAPFLVDDTQFWVVRARVAAGEVSGLGTLFSGAYIALAPGRGETPADHFIGQETPPALTGDQPGRTFILKTKRLGSLDVGSPVYHRQIQVGRVISYHLSNTSEEIELGIFIEAPHHERVRAGTRFWNADGFDFALDANGLRVDSESLLTIISGGIAFALPDPAKAGEIAGENSQFILYPNRRASMEPIHHLKQRYLLYFNESVRGLTPGAPVEFRGIRVGQVVSVELEFDTQRMEFRIPVVVELEPERIRLTGNGKLYPEDLAPKLIEKGLTAQLKQANLLTGQLAIALSLEAKAPRPTPGKDDPYPRIPTIPTPFEELSGTVTRILKKLDDLPLDRIASGVERDLASLDQTLKAATGTLESFDTTLNGLKDLTGNLDRELAPAAKTAIEEMQRTLQELRANFGSDSPLSSDARQAMEEFSKAARGVRDLTDYLERHPESLLRGKKGTAP</sequence>
<name>A0A550JKA7_9BACT</name>
<comment type="caution">
    <text evidence="9">The sequence shown here is derived from an EMBL/GenBank/DDBJ whole genome shotgun (WGS) entry which is preliminary data.</text>
</comment>
<reference evidence="9 10" key="1">
    <citation type="submission" date="2019-07" db="EMBL/GenBank/DDBJ databases">
        <title>Insights of Desulfuromonas acetexigens electromicrobiology.</title>
        <authorList>
            <person name="Katuri K."/>
            <person name="Sapireddy V."/>
            <person name="Shaw D.R."/>
            <person name="Saikaly P."/>
        </authorList>
    </citation>
    <scope>NUCLEOTIDE SEQUENCE [LARGE SCALE GENOMIC DNA]</scope>
    <source>
        <strain evidence="9 10">2873</strain>
    </source>
</reference>
<dbReference type="PANTHER" id="PTHR30462">
    <property type="entry name" value="INTERMEMBRANE TRANSPORT PROTEIN PQIB-RELATED"/>
    <property type="match status" value="1"/>
</dbReference>
<keyword evidence="5 7" id="KW-1133">Transmembrane helix</keyword>
<proteinExistence type="predicted"/>
<keyword evidence="10" id="KW-1185">Reference proteome</keyword>
<dbReference type="EMBL" id="VJVV01000001">
    <property type="protein sequence ID" value="TRO83650.1"/>
    <property type="molecule type" value="Genomic_DNA"/>
</dbReference>
<dbReference type="InterPro" id="IPR051800">
    <property type="entry name" value="PqiA-PqiB_transport"/>
</dbReference>
<evidence type="ECO:0000256" key="7">
    <source>
        <dbReference type="SAM" id="Phobius"/>
    </source>
</evidence>
<evidence type="ECO:0000256" key="4">
    <source>
        <dbReference type="ARBA" id="ARBA00022692"/>
    </source>
</evidence>
<feature type="transmembrane region" description="Helical" evidence="7">
    <location>
        <begin position="23"/>
        <end position="40"/>
    </location>
</feature>
<evidence type="ECO:0000259" key="8">
    <source>
        <dbReference type="Pfam" id="PF02470"/>
    </source>
</evidence>
<evidence type="ECO:0000256" key="3">
    <source>
        <dbReference type="ARBA" id="ARBA00022519"/>
    </source>
</evidence>
<comment type="subcellular location">
    <subcellularLocation>
        <location evidence="1">Cell inner membrane</location>
    </subcellularLocation>
</comment>
<protein>
    <submittedName>
        <fullName evidence="9">MCE family protein</fullName>
    </submittedName>
</protein>
<organism evidence="9 10">
    <name type="scientific">Trichloromonas acetexigens</name>
    <dbReference type="NCBI Taxonomy" id="38815"/>
    <lineage>
        <taxon>Bacteria</taxon>
        <taxon>Pseudomonadati</taxon>
        <taxon>Thermodesulfobacteriota</taxon>
        <taxon>Desulfuromonadia</taxon>
        <taxon>Desulfuromonadales</taxon>
        <taxon>Trichloromonadaceae</taxon>
        <taxon>Trichloromonas</taxon>
    </lineage>
</organism>
<dbReference type="Pfam" id="PF02470">
    <property type="entry name" value="MlaD"/>
    <property type="match status" value="3"/>
</dbReference>
<keyword evidence="4 7" id="KW-0812">Transmembrane</keyword>
<dbReference type="Proteomes" id="UP000317155">
    <property type="component" value="Unassembled WGS sequence"/>
</dbReference>
<feature type="domain" description="Mce/MlaD" evidence="8">
    <location>
        <begin position="162"/>
        <end position="222"/>
    </location>
</feature>
<evidence type="ECO:0000313" key="9">
    <source>
        <dbReference type="EMBL" id="TRO83650.1"/>
    </source>
</evidence>
<feature type="domain" description="Mce/MlaD" evidence="8">
    <location>
        <begin position="47"/>
        <end position="138"/>
    </location>
</feature>
<dbReference type="GO" id="GO:0005886">
    <property type="term" value="C:plasma membrane"/>
    <property type="evidence" value="ECO:0007669"/>
    <property type="project" value="UniProtKB-SubCell"/>
</dbReference>
<keyword evidence="2" id="KW-1003">Cell membrane</keyword>
<evidence type="ECO:0000256" key="5">
    <source>
        <dbReference type="ARBA" id="ARBA00022989"/>
    </source>
</evidence>
<evidence type="ECO:0000256" key="2">
    <source>
        <dbReference type="ARBA" id="ARBA00022475"/>
    </source>
</evidence>
<dbReference type="InterPro" id="IPR003399">
    <property type="entry name" value="Mce/MlaD"/>
</dbReference>
<accession>A0A550JKA7</accession>
<evidence type="ECO:0000256" key="1">
    <source>
        <dbReference type="ARBA" id="ARBA00004533"/>
    </source>
</evidence>